<dbReference type="EMBL" id="AOIA01000008">
    <property type="protein sequence ID" value="ELY67256.1"/>
    <property type="molecule type" value="Genomic_DNA"/>
</dbReference>
<feature type="region of interest" description="Disordered" evidence="1">
    <location>
        <begin position="42"/>
        <end position="79"/>
    </location>
</feature>
<keyword evidence="3" id="KW-1185">Reference proteome</keyword>
<evidence type="ECO:0000313" key="3">
    <source>
        <dbReference type="Proteomes" id="UP000011531"/>
    </source>
</evidence>
<name>L9Y0N9_9EURY</name>
<comment type="caution">
    <text evidence="2">The sequence shown here is derived from an EMBL/GenBank/DDBJ whole genome shotgun (WGS) entry which is preliminary data.</text>
</comment>
<dbReference type="Proteomes" id="UP000011531">
    <property type="component" value="Unassembled WGS sequence"/>
</dbReference>
<feature type="region of interest" description="Disordered" evidence="1">
    <location>
        <begin position="1"/>
        <end position="28"/>
    </location>
</feature>
<proteinExistence type="predicted"/>
<evidence type="ECO:0000313" key="2">
    <source>
        <dbReference type="EMBL" id="ELY67256.1"/>
    </source>
</evidence>
<feature type="compositionally biased region" description="Acidic residues" evidence="1">
    <location>
        <begin position="1"/>
        <end position="20"/>
    </location>
</feature>
<dbReference type="RefSeq" id="WP_008419410.1">
    <property type="nucleotide sequence ID" value="NZ_AOIA01000008.1"/>
</dbReference>
<reference evidence="2 3" key="1">
    <citation type="journal article" date="2014" name="PLoS Genet.">
        <title>Phylogenetically driven sequencing of extremely halophilic archaea reveals strategies for static and dynamic osmo-response.</title>
        <authorList>
            <person name="Becker E.A."/>
            <person name="Seitzer P.M."/>
            <person name="Tritt A."/>
            <person name="Larsen D."/>
            <person name="Krusor M."/>
            <person name="Yao A.I."/>
            <person name="Wu D."/>
            <person name="Madern D."/>
            <person name="Eisen J.A."/>
            <person name="Darling A.E."/>
            <person name="Facciotti M.T."/>
        </authorList>
    </citation>
    <scope>NUCLEOTIDE SEQUENCE [LARGE SCALE GENOMIC DNA]</scope>
    <source>
        <strain evidence="2 3">DSM 18795</strain>
    </source>
</reference>
<protein>
    <submittedName>
        <fullName evidence="2">Uncharacterized protein</fullName>
    </submittedName>
</protein>
<accession>L9Y0N9</accession>
<gene>
    <name evidence="2" type="ORF">C492_00335</name>
</gene>
<dbReference type="AlphaFoldDB" id="L9Y0N9"/>
<organism evidence="2 3">
    <name type="scientific">Natronococcus jeotgali DSM 18795</name>
    <dbReference type="NCBI Taxonomy" id="1227498"/>
    <lineage>
        <taxon>Archaea</taxon>
        <taxon>Methanobacteriati</taxon>
        <taxon>Methanobacteriota</taxon>
        <taxon>Stenosarchaea group</taxon>
        <taxon>Halobacteria</taxon>
        <taxon>Halobacteriales</taxon>
        <taxon>Natrialbaceae</taxon>
        <taxon>Natronococcus</taxon>
    </lineage>
</organism>
<evidence type="ECO:0000256" key="1">
    <source>
        <dbReference type="SAM" id="MobiDB-lite"/>
    </source>
</evidence>
<dbReference type="OrthoDB" id="382353at2157"/>
<sequence length="79" mass="8695">MDLEETIQQIEEEQNIEETASETKDQLDRTVDDVLNTALNPAEWAREIEAQESDSVETVDNGVSEGELSPAAASEGEDE</sequence>
<dbReference type="STRING" id="1227498.C492_00335"/>